<dbReference type="PANTHER" id="PTHR11740">
    <property type="entry name" value="CASEIN KINASE II SUBUNIT BETA"/>
    <property type="match status" value="1"/>
</dbReference>
<sequence length="435" mass="48030">MSRRSQPPANIEPIGVEVEEEEVTGGVGEGDEIMEDAQAQEGEYSISLSDVVSGTTGSSTPTSTLTWISWFCSLPGHEYFCEVAEDFIEDDFNLTGLNAMVPFWKEAMEMVLDVEPDEDTSKIPDVSIVEASAELLYGLVHQRFILTRAGLQAMIEKYEAGVFGACPRVYCSMTHVVPCGRSDLPGLDTVKLFCPNCNDIYTPPSSRFQGVDGAFFGTTFAHLFFQSYRELAPAPFWKPSSAGSSSSSAPSSGSGSSSSRSSEKFVNPNPHGGKRRAAGRVYQPKIYGFKVNEKAKCGPRMQWMRLRPEDPEELDMVDWRGRWYDDADEDFDEEEAEGDEDRPMEDFDPDVGEDDEEESEEEEEEEDSRVSQGRSTRHAHSAPQPPVPGASKASLRPAEILQSIDISSLPVKLPVASRVKVMRQWVTPAATTQVC</sequence>
<feature type="compositionally biased region" description="Acidic residues" evidence="4">
    <location>
        <begin position="17"/>
        <end position="29"/>
    </location>
</feature>
<feature type="compositionally biased region" description="Acidic residues" evidence="4">
    <location>
        <begin position="331"/>
        <end position="367"/>
    </location>
</feature>
<name>A0ABP1CYR9_9APHY</name>
<dbReference type="PRINTS" id="PR00472">
    <property type="entry name" value="CASNKINASEII"/>
</dbReference>
<comment type="function">
    <text evidence="2 3">Regulatory subunit of casein kinase II/CK2. As part of the kinase complex regulates the basal catalytic activity of the alpha subunit a constitutively active serine/threonine-protein kinase that phosphorylates a large number of substrates containing acidic residues C-terminal to the phosphorylated serine or threonine.</text>
</comment>
<evidence type="ECO:0000313" key="6">
    <source>
        <dbReference type="Proteomes" id="UP001497453"/>
    </source>
</evidence>
<evidence type="ECO:0000256" key="4">
    <source>
        <dbReference type="SAM" id="MobiDB-lite"/>
    </source>
</evidence>
<evidence type="ECO:0000256" key="2">
    <source>
        <dbReference type="ARBA" id="ARBA00045899"/>
    </source>
</evidence>
<evidence type="ECO:0000313" key="5">
    <source>
        <dbReference type="EMBL" id="CAL1700796.1"/>
    </source>
</evidence>
<organism evidence="5 6">
    <name type="scientific">Somion occarium</name>
    <dbReference type="NCBI Taxonomy" id="3059160"/>
    <lineage>
        <taxon>Eukaryota</taxon>
        <taxon>Fungi</taxon>
        <taxon>Dikarya</taxon>
        <taxon>Basidiomycota</taxon>
        <taxon>Agaricomycotina</taxon>
        <taxon>Agaricomycetes</taxon>
        <taxon>Polyporales</taxon>
        <taxon>Cerrenaceae</taxon>
        <taxon>Somion</taxon>
    </lineage>
</organism>
<dbReference type="InterPro" id="IPR035991">
    <property type="entry name" value="Casein_kinase_II_beta-like"/>
</dbReference>
<evidence type="ECO:0000256" key="3">
    <source>
        <dbReference type="RuleBase" id="RU361268"/>
    </source>
</evidence>
<feature type="compositionally biased region" description="Low complexity" evidence="4">
    <location>
        <begin position="239"/>
        <end position="260"/>
    </location>
</feature>
<dbReference type="InterPro" id="IPR000704">
    <property type="entry name" value="Casein_kinase_II_reg-sub"/>
</dbReference>
<comment type="similarity">
    <text evidence="1 3">Belongs to the casein kinase 2 subunit beta family.</text>
</comment>
<dbReference type="Proteomes" id="UP001497453">
    <property type="component" value="Chromosome 2"/>
</dbReference>
<dbReference type="PANTHER" id="PTHR11740:SF0">
    <property type="entry name" value="CASEIN KINASE II SUBUNIT BETA"/>
    <property type="match status" value="1"/>
</dbReference>
<reference evidence="6" key="1">
    <citation type="submission" date="2024-04" db="EMBL/GenBank/DDBJ databases">
        <authorList>
            <person name="Shaw F."/>
            <person name="Minotto A."/>
        </authorList>
    </citation>
    <scope>NUCLEOTIDE SEQUENCE [LARGE SCALE GENOMIC DNA]</scope>
</reference>
<accession>A0ABP1CYR9</accession>
<feature type="region of interest" description="Disordered" evidence="4">
    <location>
        <begin position="331"/>
        <end position="395"/>
    </location>
</feature>
<gene>
    <name evidence="5" type="ORF">GFSPODELE1_LOCUS3294</name>
</gene>
<protein>
    <recommendedName>
        <fullName evidence="3">Casein kinase II subunit beta</fullName>
        <shortName evidence="3">CK II beta</shortName>
    </recommendedName>
</protein>
<proteinExistence type="inferred from homology"/>
<comment type="subunit">
    <text evidence="3">Tetramer of two alpha and two beta subunits.</text>
</comment>
<dbReference type="SUPFAM" id="SSF57798">
    <property type="entry name" value="Casein kinase II beta subunit"/>
    <property type="match status" value="1"/>
</dbReference>
<dbReference type="InterPro" id="IPR016149">
    <property type="entry name" value="Casein_kin_II_reg-sub_N"/>
</dbReference>
<dbReference type="Gene3D" id="1.10.1820.10">
    <property type="entry name" value="protein kinase ck2 holoenzyme, chain C, domain 1"/>
    <property type="match status" value="1"/>
</dbReference>
<feature type="region of interest" description="Disordered" evidence="4">
    <location>
        <begin position="239"/>
        <end position="279"/>
    </location>
</feature>
<feature type="region of interest" description="Disordered" evidence="4">
    <location>
        <begin position="1"/>
        <end position="29"/>
    </location>
</feature>
<keyword evidence="6" id="KW-1185">Reference proteome</keyword>
<dbReference type="SMART" id="SM01085">
    <property type="entry name" value="CK_II_beta"/>
    <property type="match status" value="1"/>
</dbReference>
<evidence type="ECO:0000256" key="1">
    <source>
        <dbReference type="ARBA" id="ARBA00006941"/>
    </source>
</evidence>
<dbReference type="Pfam" id="PF01214">
    <property type="entry name" value="CK_II_beta"/>
    <property type="match status" value="1"/>
</dbReference>
<dbReference type="EMBL" id="OZ037945">
    <property type="protein sequence ID" value="CAL1700796.1"/>
    <property type="molecule type" value="Genomic_DNA"/>
</dbReference>
<dbReference type="Gene3D" id="2.20.25.20">
    <property type="match status" value="1"/>
</dbReference>